<dbReference type="Gene3D" id="3.50.50.60">
    <property type="entry name" value="FAD/NAD(P)-binding domain"/>
    <property type="match status" value="1"/>
</dbReference>
<name>A0A0Q9ZFU3_9FLAO</name>
<evidence type="ECO:0000256" key="1">
    <source>
        <dbReference type="ARBA" id="ARBA00023002"/>
    </source>
</evidence>
<dbReference type="PRINTS" id="PR00368">
    <property type="entry name" value="FADPNR"/>
</dbReference>
<dbReference type="EMBL" id="LKTP01000023">
    <property type="protein sequence ID" value="KRG28474.1"/>
    <property type="molecule type" value="Genomic_DNA"/>
</dbReference>
<protein>
    <submittedName>
        <fullName evidence="2">Potassium transporter Trk</fullName>
    </submittedName>
</protein>
<dbReference type="SUPFAM" id="SSF51905">
    <property type="entry name" value="FAD/NAD(P)-binding domain"/>
    <property type="match status" value="2"/>
</dbReference>
<evidence type="ECO:0000313" key="3">
    <source>
        <dbReference type="Proteomes" id="UP000051643"/>
    </source>
</evidence>
<evidence type="ECO:0000313" key="2">
    <source>
        <dbReference type="EMBL" id="KRG28474.1"/>
    </source>
</evidence>
<organism evidence="2 3">
    <name type="scientific">Salegentibacter mishustinae</name>
    <dbReference type="NCBI Taxonomy" id="270918"/>
    <lineage>
        <taxon>Bacteria</taxon>
        <taxon>Pseudomonadati</taxon>
        <taxon>Bacteroidota</taxon>
        <taxon>Flavobacteriia</taxon>
        <taxon>Flavobacteriales</taxon>
        <taxon>Flavobacteriaceae</taxon>
        <taxon>Salegentibacter</taxon>
    </lineage>
</organism>
<dbReference type="GO" id="GO:0004497">
    <property type="term" value="F:monooxygenase activity"/>
    <property type="evidence" value="ECO:0007669"/>
    <property type="project" value="TreeGrafter"/>
</dbReference>
<dbReference type="GO" id="GO:0050660">
    <property type="term" value="F:flavin adenine dinucleotide binding"/>
    <property type="evidence" value="ECO:0007669"/>
    <property type="project" value="TreeGrafter"/>
</dbReference>
<dbReference type="PANTHER" id="PTHR43539">
    <property type="entry name" value="FLAVIN-BINDING MONOOXYGENASE-LIKE PROTEIN (AFU_ORTHOLOGUE AFUA_4G09220)"/>
    <property type="match status" value="1"/>
</dbReference>
<dbReference type="PRINTS" id="PR00469">
    <property type="entry name" value="PNDRDTASEII"/>
</dbReference>
<dbReference type="Proteomes" id="UP000051643">
    <property type="component" value="Unassembled WGS sequence"/>
</dbReference>
<dbReference type="AlphaFoldDB" id="A0A0Q9ZFU3"/>
<dbReference type="STRING" id="270918.APR42_06770"/>
<sequence>MLDFVIVGGAQAGLSIAYYLNELDKSYVVVDKEKEVGASWLNRWDSLKLFTPSEFNNLPGMDFPAKKGYYPTKEDVAEYFKNYVAKFNIDVRLNTLVEQVSKEEDYFILKHQEGEIKSKNVVIATGPFHIPYTPSFSKKISEDIFQIHSNYYKNPGQLKKGPAMVVGAGDSGFQILDEVSQTNRTTYFSGATDVRVLPQEILGKTLWWWFTKIGFLNFSRKTWLGKKLSQSKQPIIGTDVKGILKRDNVIPVGKTKNAKGEIIITENRKIEELKNIVWATGYRPNFSWIEGLELTKDGYPKHNRGISNIEGLYFIGLPWLHTRGSATLGGIKKDAQYLANYIEAEEKTLA</sequence>
<keyword evidence="1" id="KW-0560">Oxidoreductase</keyword>
<gene>
    <name evidence="2" type="ORF">APR42_06770</name>
</gene>
<dbReference type="OrthoDB" id="9778740at2"/>
<keyword evidence="3" id="KW-1185">Reference proteome</keyword>
<dbReference type="InterPro" id="IPR050982">
    <property type="entry name" value="Auxin_biosynth/cation_transpt"/>
</dbReference>
<proteinExistence type="predicted"/>
<dbReference type="PANTHER" id="PTHR43539:SF78">
    <property type="entry name" value="FLAVIN-CONTAINING MONOOXYGENASE"/>
    <property type="match status" value="1"/>
</dbReference>
<dbReference type="RefSeq" id="WP_057482145.1">
    <property type="nucleotide sequence ID" value="NZ_BMWR01000001.1"/>
</dbReference>
<accession>A0A0Q9ZFU3</accession>
<dbReference type="Pfam" id="PF13738">
    <property type="entry name" value="Pyr_redox_3"/>
    <property type="match status" value="1"/>
</dbReference>
<comment type="caution">
    <text evidence="2">The sequence shown here is derived from an EMBL/GenBank/DDBJ whole genome shotgun (WGS) entry which is preliminary data.</text>
</comment>
<dbReference type="InterPro" id="IPR036188">
    <property type="entry name" value="FAD/NAD-bd_sf"/>
</dbReference>
<reference evidence="2" key="1">
    <citation type="submission" date="2015-10" db="EMBL/GenBank/DDBJ databases">
        <title>Draft genome sequence of Salegentibacter mishustinae KCTC 12263.</title>
        <authorList>
            <person name="Lin W."/>
            <person name="Zheng Q."/>
        </authorList>
    </citation>
    <scope>NUCLEOTIDE SEQUENCE [LARGE SCALE GENOMIC DNA]</scope>
    <source>
        <strain evidence="2">KCTC 12263</strain>
    </source>
</reference>